<keyword evidence="2" id="KW-1185">Reference proteome</keyword>
<accession>A0ABR4FAX6</accession>
<dbReference type="Proteomes" id="UP001600888">
    <property type="component" value="Unassembled WGS sequence"/>
</dbReference>
<name>A0ABR4FAX6_9PEZI</name>
<comment type="caution">
    <text evidence="1">The sequence shown here is derived from an EMBL/GenBank/DDBJ whole genome shotgun (WGS) entry which is preliminary data.</text>
</comment>
<dbReference type="EMBL" id="JBAWTH010000005">
    <property type="protein sequence ID" value="KAL2291843.1"/>
    <property type="molecule type" value="Genomic_DNA"/>
</dbReference>
<gene>
    <name evidence="1" type="ORF">FJTKL_12020</name>
</gene>
<reference evidence="1 2" key="1">
    <citation type="submission" date="2024-03" db="EMBL/GenBank/DDBJ databases">
        <title>A high-quality draft genome sequence of Diaporthe vaccinii, a causative agent of upright dieback and viscid rot disease in cranberry plants.</title>
        <authorList>
            <person name="Sarrasin M."/>
            <person name="Lang B.F."/>
            <person name="Burger G."/>
        </authorList>
    </citation>
    <scope>NUCLEOTIDE SEQUENCE [LARGE SCALE GENOMIC DNA]</scope>
    <source>
        <strain evidence="1 2">IS7</strain>
    </source>
</reference>
<proteinExistence type="predicted"/>
<protein>
    <submittedName>
        <fullName evidence="1">Uncharacterized protein</fullName>
    </submittedName>
</protein>
<evidence type="ECO:0000313" key="2">
    <source>
        <dbReference type="Proteomes" id="UP001600888"/>
    </source>
</evidence>
<sequence>MSPFSGLTILCLGPFDPDSIDALGSQSGQIETEYRARLAFQPLQRVDLQFQLALHFAKAAPVKSWCCYTRRALFESFRGTKHIVHPYVPSWIRPRSDSSRLGRRRSMFSSPYHRRSPWPHLA</sequence>
<organism evidence="1 2">
    <name type="scientific">Diaporthe vaccinii</name>
    <dbReference type="NCBI Taxonomy" id="105482"/>
    <lineage>
        <taxon>Eukaryota</taxon>
        <taxon>Fungi</taxon>
        <taxon>Dikarya</taxon>
        <taxon>Ascomycota</taxon>
        <taxon>Pezizomycotina</taxon>
        <taxon>Sordariomycetes</taxon>
        <taxon>Sordariomycetidae</taxon>
        <taxon>Diaporthales</taxon>
        <taxon>Diaporthaceae</taxon>
        <taxon>Diaporthe</taxon>
        <taxon>Diaporthe eres species complex</taxon>
    </lineage>
</organism>
<evidence type="ECO:0000313" key="1">
    <source>
        <dbReference type="EMBL" id="KAL2291843.1"/>
    </source>
</evidence>